<dbReference type="InterPro" id="IPR009075">
    <property type="entry name" value="AcylCo_DH/oxidase_C"/>
</dbReference>
<evidence type="ECO:0000256" key="5">
    <source>
        <dbReference type="ARBA" id="ARBA00023002"/>
    </source>
</evidence>
<dbReference type="Pfam" id="PF02771">
    <property type="entry name" value="Acyl-CoA_dh_N"/>
    <property type="match status" value="1"/>
</dbReference>
<evidence type="ECO:0000259" key="7">
    <source>
        <dbReference type="Pfam" id="PF02770"/>
    </source>
</evidence>
<gene>
    <name evidence="9" type="ORF">JOM49_004470</name>
</gene>
<evidence type="ECO:0000256" key="3">
    <source>
        <dbReference type="ARBA" id="ARBA00022630"/>
    </source>
</evidence>
<dbReference type="InterPro" id="IPR037069">
    <property type="entry name" value="AcylCoA_DH/ox_N_sf"/>
</dbReference>
<dbReference type="InterPro" id="IPR046373">
    <property type="entry name" value="Acyl-CoA_Oxase/DH_mid-dom_sf"/>
</dbReference>
<reference evidence="9 10" key="1">
    <citation type="submission" date="2021-03" db="EMBL/GenBank/DDBJ databases">
        <title>Sequencing the genomes of 1000 actinobacteria strains.</title>
        <authorList>
            <person name="Klenk H.-P."/>
        </authorList>
    </citation>
    <scope>NUCLEOTIDE SEQUENCE [LARGE SCALE GENOMIC DNA]</scope>
    <source>
        <strain evidence="9 10">DSM 45510</strain>
    </source>
</reference>
<dbReference type="InterPro" id="IPR006091">
    <property type="entry name" value="Acyl-CoA_Oxase/DH_mid-dom"/>
</dbReference>
<evidence type="ECO:0000256" key="1">
    <source>
        <dbReference type="ARBA" id="ARBA00001974"/>
    </source>
</evidence>
<dbReference type="PANTHER" id="PTHR43292">
    <property type="entry name" value="ACYL-COA DEHYDROGENASE"/>
    <property type="match status" value="1"/>
</dbReference>
<dbReference type="Gene3D" id="1.20.140.10">
    <property type="entry name" value="Butyryl-CoA Dehydrogenase, subunit A, domain 3"/>
    <property type="match status" value="2"/>
</dbReference>
<dbReference type="PANTHER" id="PTHR43292:SF3">
    <property type="entry name" value="ACYL-COA DEHYDROGENASE FADE29"/>
    <property type="match status" value="1"/>
</dbReference>
<organism evidence="9 10">
    <name type="scientific">Amycolatopsis magusensis</name>
    <dbReference type="NCBI Taxonomy" id="882444"/>
    <lineage>
        <taxon>Bacteria</taxon>
        <taxon>Bacillati</taxon>
        <taxon>Actinomycetota</taxon>
        <taxon>Actinomycetes</taxon>
        <taxon>Pseudonocardiales</taxon>
        <taxon>Pseudonocardiaceae</taxon>
        <taxon>Amycolatopsis</taxon>
    </lineage>
</organism>
<evidence type="ECO:0000256" key="2">
    <source>
        <dbReference type="ARBA" id="ARBA00009347"/>
    </source>
</evidence>
<dbReference type="Proteomes" id="UP000741013">
    <property type="component" value="Unassembled WGS sequence"/>
</dbReference>
<dbReference type="Gene3D" id="1.10.540.10">
    <property type="entry name" value="Acyl-CoA dehydrogenase/oxidase, N-terminal domain"/>
    <property type="match status" value="2"/>
</dbReference>
<keyword evidence="5" id="KW-0560">Oxidoreductase</keyword>
<comment type="caution">
    <text evidence="9">The sequence shown here is derived from an EMBL/GenBank/DDBJ whole genome shotgun (WGS) entry which is preliminary data.</text>
</comment>
<keyword evidence="3" id="KW-0285">Flavoprotein</keyword>
<sequence length="741" mass="79958">MTPRFTSEQRALRTTVRALLADPEIDLLRRRHHAATAAGDEIDVRPAHRRLGERGLLAVGWPRQYGGGGHGAVEAAIVHQEIVRAGLPDLNYVVSICYVGDFLLNAGSQDVRERYLPRLASGELNACTLYSEPDAGSDLGSLSTRIEPVAGGYRLYGTKVHAQGTLHADYGLVAARIGERAEAKQDGITLLWVPLRAPGVGLEQVPGLSDHAFSTVVLDGVEVPADHVVGPVGQGWPLLNEALTLERTGFEAHLKARSWLDAVIERAERAGLLADPLVADQVVALDTRVRAGGTLAWTMVGKQAAREIDSVGAAMSKWYNTELGRPIARLALEVEGPAGALSGRYSGSPRLGRAEHMYREAPGLTLSAGTSEIMLYSISTGHLRVHTENSEPSRLDEPHRQYRRRLSGFLRTSDVAWSTLHKGNVIRLTLPTSAGGLDGRLGESLVVAETLGRVLARGPWLATVSLAEALARGGPEHPLWPWVRAVADGKHTVAVSAHLTGGPDTVALAPADSGFRLTGRAELVPFADSADFLLVRGITSDGDRFVLLDRRQPGVSIEPVDDLSETRFHRVTFDGTPVDCHEVLWRATSLAGRDLLARLWLRQAGYLLGLAQGALDLTLGYTKRRKQFGTTIATFQHVSFRLAELATRLHAARQLLHRLADDPDHTGPAHSTAASTLAMLTELAGDTTATALQLHGAHGLTDSAEIQRYYRQAAVEGLVFGTPRYLRALAFPDIVSDSRCS</sequence>
<comment type="cofactor">
    <cofactor evidence="1">
        <name>FAD</name>
        <dbReference type="ChEBI" id="CHEBI:57692"/>
    </cofactor>
</comment>
<evidence type="ECO:0000313" key="10">
    <source>
        <dbReference type="Proteomes" id="UP000741013"/>
    </source>
</evidence>
<feature type="domain" description="Acyl-CoA dehydrogenase/oxidase C-terminal" evidence="6">
    <location>
        <begin position="233"/>
        <end position="379"/>
    </location>
</feature>
<keyword evidence="10" id="KW-1185">Reference proteome</keyword>
<name>A0ABS4PU40_9PSEU</name>
<protein>
    <submittedName>
        <fullName evidence="9">Alkylation response protein AidB-like acyl-CoA dehydrogenase</fullName>
    </submittedName>
</protein>
<keyword evidence="4" id="KW-0274">FAD</keyword>
<feature type="domain" description="Acyl-CoA dehydrogenase/oxidase C-terminal" evidence="6">
    <location>
        <begin position="604"/>
        <end position="725"/>
    </location>
</feature>
<evidence type="ECO:0000256" key="4">
    <source>
        <dbReference type="ARBA" id="ARBA00022827"/>
    </source>
</evidence>
<dbReference type="SUPFAM" id="SSF47203">
    <property type="entry name" value="Acyl-CoA dehydrogenase C-terminal domain-like"/>
    <property type="match status" value="2"/>
</dbReference>
<dbReference type="CDD" id="cd00567">
    <property type="entry name" value="ACAD"/>
    <property type="match status" value="1"/>
</dbReference>
<dbReference type="SUPFAM" id="SSF56645">
    <property type="entry name" value="Acyl-CoA dehydrogenase NM domain-like"/>
    <property type="match status" value="2"/>
</dbReference>
<dbReference type="EMBL" id="JAGGMS010000001">
    <property type="protein sequence ID" value="MBP2182944.1"/>
    <property type="molecule type" value="Genomic_DNA"/>
</dbReference>
<feature type="domain" description="Acyl-CoA oxidase/dehydrogenase middle" evidence="7">
    <location>
        <begin position="127"/>
        <end position="221"/>
    </location>
</feature>
<accession>A0ABS4PU40</accession>
<proteinExistence type="inferred from homology"/>
<evidence type="ECO:0000259" key="8">
    <source>
        <dbReference type="Pfam" id="PF02771"/>
    </source>
</evidence>
<evidence type="ECO:0000313" key="9">
    <source>
        <dbReference type="EMBL" id="MBP2182944.1"/>
    </source>
</evidence>
<dbReference type="InterPro" id="IPR052161">
    <property type="entry name" value="Mycobact_Acyl-CoA_DH"/>
</dbReference>
<dbReference type="RefSeq" id="WP_209666175.1">
    <property type="nucleotide sequence ID" value="NZ_JAGGMS010000001.1"/>
</dbReference>
<dbReference type="InterPro" id="IPR013786">
    <property type="entry name" value="AcylCoA_DH/ox_N"/>
</dbReference>
<comment type="similarity">
    <text evidence="2">Belongs to the acyl-CoA dehydrogenase family.</text>
</comment>
<dbReference type="Pfam" id="PF02770">
    <property type="entry name" value="Acyl-CoA_dh_M"/>
    <property type="match status" value="1"/>
</dbReference>
<evidence type="ECO:0000259" key="6">
    <source>
        <dbReference type="Pfam" id="PF00441"/>
    </source>
</evidence>
<dbReference type="Pfam" id="PF00441">
    <property type="entry name" value="Acyl-CoA_dh_1"/>
    <property type="match status" value="2"/>
</dbReference>
<dbReference type="Gene3D" id="2.40.110.10">
    <property type="entry name" value="Butyryl-CoA Dehydrogenase, subunit A, domain 2"/>
    <property type="match status" value="2"/>
</dbReference>
<dbReference type="InterPro" id="IPR036250">
    <property type="entry name" value="AcylCo_DH-like_C"/>
</dbReference>
<dbReference type="InterPro" id="IPR009100">
    <property type="entry name" value="AcylCoA_DH/oxidase_NM_dom_sf"/>
</dbReference>
<feature type="domain" description="Acyl-CoA dehydrogenase/oxidase N-terminal" evidence="8">
    <location>
        <begin position="6"/>
        <end position="123"/>
    </location>
</feature>